<evidence type="ECO:0000313" key="1">
    <source>
        <dbReference type="EMBL" id="MFD0856806.1"/>
    </source>
</evidence>
<protein>
    <submittedName>
        <fullName evidence="1">Uncharacterized protein</fullName>
    </submittedName>
</protein>
<organism evidence="1 2">
    <name type="scientific">Actinomadura adrarensis</name>
    <dbReference type="NCBI Taxonomy" id="1819600"/>
    <lineage>
        <taxon>Bacteria</taxon>
        <taxon>Bacillati</taxon>
        <taxon>Actinomycetota</taxon>
        <taxon>Actinomycetes</taxon>
        <taxon>Streptosporangiales</taxon>
        <taxon>Thermomonosporaceae</taxon>
        <taxon>Actinomadura</taxon>
    </lineage>
</organism>
<dbReference type="Proteomes" id="UP001597083">
    <property type="component" value="Unassembled WGS sequence"/>
</dbReference>
<comment type="caution">
    <text evidence="1">The sequence shown here is derived from an EMBL/GenBank/DDBJ whole genome shotgun (WGS) entry which is preliminary data.</text>
</comment>
<proteinExistence type="predicted"/>
<keyword evidence="2" id="KW-1185">Reference proteome</keyword>
<sequence length="72" mass="7883">DGPRIWARGACPLDGYQLIESEPDRPHEERGWEHVIPPGEIATGMAAALRRIAEAHGFEVTAAAEQILRAKP</sequence>
<name>A0ABW3CQH4_9ACTN</name>
<reference evidence="2" key="1">
    <citation type="journal article" date="2019" name="Int. J. Syst. Evol. Microbiol.">
        <title>The Global Catalogue of Microorganisms (GCM) 10K type strain sequencing project: providing services to taxonomists for standard genome sequencing and annotation.</title>
        <authorList>
            <consortium name="The Broad Institute Genomics Platform"/>
            <consortium name="The Broad Institute Genome Sequencing Center for Infectious Disease"/>
            <person name="Wu L."/>
            <person name="Ma J."/>
        </authorList>
    </citation>
    <scope>NUCLEOTIDE SEQUENCE [LARGE SCALE GENOMIC DNA]</scope>
    <source>
        <strain evidence="2">JCM 31696</strain>
    </source>
</reference>
<evidence type="ECO:0000313" key="2">
    <source>
        <dbReference type="Proteomes" id="UP001597083"/>
    </source>
</evidence>
<feature type="non-terminal residue" evidence="1">
    <location>
        <position position="1"/>
    </location>
</feature>
<gene>
    <name evidence="1" type="ORF">ACFQ07_31530</name>
</gene>
<dbReference type="EMBL" id="JBHTIR010004264">
    <property type="protein sequence ID" value="MFD0856806.1"/>
    <property type="molecule type" value="Genomic_DNA"/>
</dbReference>
<accession>A0ABW3CQH4</accession>